<feature type="non-terminal residue" evidence="1">
    <location>
        <position position="1"/>
    </location>
</feature>
<name>A0AC60PNT9_IXOPE</name>
<dbReference type="Proteomes" id="UP000805193">
    <property type="component" value="Unassembled WGS sequence"/>
</dbReference>
<comment type="caution">
    <text evidence="1">The sequence shown here is derived from an EMBL/GenBank/DDBJ whole genome shotgun (WGS) entry which is preliminary data.</text>
</comment>
<gene>
    <name evidence="1" type="ORF">HPB47_001503</name>
</gene>
<sequence>VQVFSFPRDENLRQKWLRAIPRQDYEVTSSSRVCALHFHDSFIVRKSIYRDPRNGKTIETVLPVPRLDPAAVPSIFKECPSYLSSLSAPKPGKNRSNV</sequence>
<reference evidence="1 2" key="1">
    <citation type="journal article" date="2020" name="Cell">
        <title>Large-Scale Comparative Analyses of Tick Genomes Elucidate Their Genetic Diversity and Vector Capacities.</title>
        <authorList>
            <consortium name="Tick Genome and Microbiome Consortium (TIGMIC)"/>
            <person name="Jia N."/>
            <person name="Wang J."/>
            <person name="Shi W."/>
            <person name="Du L."/>
            <person name="Sun Y."/>
            <person name="Zhan W."/>
            <person name="Jiang J.F."/>
            <person name="Wang Q."/>
            <person name="Zhang B."/>
            <person name="Ji P."/>
            <person name="Bell-Sakyi L."/>
            <person name="Cui X.M."/>
            <person name="Yuan T.T."/>
            <person name="Jiang B.G."/>
            <person name="Yang W.F."/>
            <person name="Lam T.T."/>
            <person name="Chang Q.C."/>
            <person name="Ding S.J."/>
            <person name="Wang X.J."/>
            <person name="Zhu J.G."/>
            <person name="Ruan X.D."/>
            <person name="Zhao L."/>
            <person name="Wei J.T."/>
            <person name="Ye R.Z."/>
            <person name="Que T.C."/>
            <person name="Du C.H."/>
            <person name="Zhou Y.H."/>
            <person name="Cheng J.X."/>
            <person name="Dai P.F."/>
            <person name="Guo W.B."/>
            <person name="Han X.H."/>
            <person name="Huang E.J."/>
            <person name="Li L.F."/>
            <person name="Wei W."/>
            <person name="Gao Y.C."/>
            <person name="Liu J.Z."/>
            <person name="Shao H.Z."/>
            <person name="Wang X."/>
            <person name="Wang C.C."/>
            <person name="Yang T.C."/>
            <person name="Huo Q.B."/>
            <person name="Li W."/>
            <person name="Chen H.Y."/>
            <person name="Chen S.E."/>
            <person name="Zhou L.G."/>
            <person name="Ni X.B."/>
            <person name="Tian J.H."/>
            <person name="Sheng Y."/>
            <person name="Liu T."/>
            <person name="Pan Y.S."/>
            <person name="Xia L.Y."/>
            <person name="Li J."/>
            <person name="Zhao F."/>
            <person name="Cao W.C."/>
        </authorList>
    </citation>
    <scope>NUCLEOTIDE SEQUENCE [LARGE SCALE GENOMIC DNA]</scope>
    <source>
        <strain evidence="1">Iper-2018</strain>
    </source>
</reference>
<accession>A0AC60PNT9</accession>
<proteinExistence type="predicted"/>
<dbReference type="EMBL" id="JABSTQ010010194">
    <property type="protein sequence ID" value="KAG0422692.1"/>
    <property type="molecule type" value="Genomic_DNA"/>
</dbReference>
<organism evidence="1 2">
    <name type="scientific">Ixodes persulcatus</name>
    <name type="common">Taiga tick</name>
    <dbReference type="NCBI Taxonomy" id="34615"/>
    <lineage>
        <taxon>Eukaryota</taxon>
        <taxon>Metazoa</taxon>
        <taxon>Ecdysozoa</taxon>
        <taxon>Arthropoda</taxon>
        <taxon>Chelicerata</taxon>
        <taxon>Arachnida</taxon>
        <taxon>Acari</taxon>
        <taxon>Parasitiformes</taxon>
        <taxon>Ixodida</taxon>
        <taxon>Ixodoidea</taxon>
        <taxon>Ixodidae</taxon>
        <taxon>Ixodinae</taxon>
        <taxon>Ixodes</taxon>
    </lineage>
</organism>
<evidence type="ECO:0000313" key="2">
    <source>
        <dbReference type="Proteomes" id="UP000805193"/>
    </source>
</evidence>
<evidence type="ECO:0000313" key="1">
    <source>
        <dbReference type="EMBL" id="KAG0422692.1"/>
    </source>
</evidence>
<keyword evidence="2" id="KW-1185">Reference proteome</keyword>
<protein>
    <submittedName>
        <fullName evidence="1">Uncharacterized protein</fullName>
    </submittedName>
</protein>